<evidence type="ECO:0000256" key="3">
    <source>
        <dbReference type="ARBA" id="ARBA00022691"/>
    </source>
</evidence>
<evidence type="ECO:0000256" key="2">
    <source>
        <dbReference type="ARBA" id="ARBA00022485"/>
    </source>
</evidence>
<evidence type="ECO:0000256" key="5">
    <source>
        <dbReference type="ARBA" id="ARBA00022898"/>
    </source>
</evidence>
<dbReference type="Proteomes" id="UP001144036">
    <property type="component" value="Unassembled WGS sequence"/>
</dbReference>
<protein>
    <submittedName>
        <fullName evidence="8">Lysine 2,3-aminomutase</fullName>
    </submittedName>
</protein>
<name>A0ABT4SCA5_9ACTN</name>
<dbReference type="PANTHER" id="PTHR30538:SF0">
    <property type="entry name" value="L-LYSINE 2,3-AMINOMUTASE AQ_1632-RELATED"/>
    <property type="match status" value="1"/>
</dbReference>
<gene>
    <name evidence="8" type="ORF">OUY22_15550</name>
</gene>
<dbReference type="Gene3D" id="3.20.20.70">
    <property type="entry name" value="Aldolase class I"/>
    <property type="match status" value="1"/>
</dbReference>
<keyword evidence="2" id="KW-0004">4Fe-4S</keyword>
<evidence type="ECO:0000313" key="9">
    <source>
        <dbReference type="Proteomes" id="UP001144036"/>
    </source>
</evidence>
<keyword evidence="5" id="KW-0663">Pyridoxal phosphate</keyword>
<keyword evidence="9" id="KW-1185">Reference proteome</keyword>
<evidence type="ECO:0000256" key="7">
    <source>
        <dbReference type="ARBA" id="ARBA00023014"/>
    </source>
</evidence>
<keyword evidence="3" id="KW-0949">S-adenosyl-L-methionine</keyword>
<dbReference type="RefSeq" id="WP_270155666.1">
    <property type="nucleotide sequence ID" value="NZ_JAPNNL010000052.1"/>
</dbReference>
<evidence type="ECO:0000256" key="1">
    <source>
        <dbReference type="ARBA" id="ARBA00001933"/>
    </source>
</evidence>
<dbReference type="SFLD" id="SFLDG01070">
    <property type="entry name" value="PLP-dependent"/>
    <property type="match status" value="1"/>
</dbReference>
<sequence length="436" mass="48885">MILNQTGTRRFKAYTSKHLDELLRRAGLDDGERLKVRAVATVLPFRTNAYVVDELIDWSAAPHDPMYRLVFPQADMLPEADVARLADLLKAESPNAEVQAEAARVRAQLNPHPAGQMELNVPRMGEEPVPGMQHKYPETVLFFPKQGQTCHAYCTYCFRWAQFVGDADLKFASDDIGQLVAYLRQHPEVTSVLITGGDAMIMGEPVIRRYLEPLLELEQLESIRIGTKALAYWPQRFVSDPDADATLGLFEEVVRAGKNLAFMAHFSHPRELESPLVESAVRRIIGSGATIRTQAPLIRSINDEPAVWSAMWRRQHRMGMIPYYLFVERDTGPQDYFAVPLGRAYEIFRDAYASVSGLCRTVRGPSMSATPGKVCVDGVTEIAGQRVFVLHFIQARDPALVGRPFFAHYDPAAVWLTDLRPAFADVFPFQAAPARV</sequence>
<dbReference type="EMBL" id="JAPNNL010000052">
    <property type="protein sequence ID" value="MDA0634838.1"/>
    <property type="molecule type" value="Genomic_DNA"/>
</dbReference>
<comment type="caution">
    <text evidence="8">The sequence shown here is derived from an EMBL/GenBank/DDBJ whole genome shotgun (WGS) entry which is preliminary data.</text>
</comment>
<dbReference type="InterPro" id="IPR013785">
    <property type="entry name" value="Aldolase_TIM"/>
</dbReference>
<reference evidence="8" key="1">
    <citation type="submission" date="2022-11" db="EMBL/GenBank/DDBJ databases">
        <title>Nonomuraea corallina sp. nov., a new species of the genus Nonomuraea isolated from sea side sediment in Thai sea.</title>
        <authorList>
            <person name="Ngamcharungchit C."/>
            <person name="Matsumoto A."/>
            <person name="Suriyachadkun C."/>
            <person name="Panbangred W."/>
            <person name="Inahashi Y."/>
            <person name="Intra B."/>
        </authorList>
    </citation>
    <scope>NUCLEOTIDE SEQUENCE</scope>
    <source>
        <strain evidence="8">MCN248</strain>
    </source>
</reference>
<keyword evidence="4" id="KW-0479">Metal-binding</keyword>
<dbReference type="SFLD" id="SFLDS00029">
    <property type="entry name" value="Radical_SAM"/>
    <property type="match status" value="1"/>
</dbReference>
<dbReference type="InterPro" id="IPR007197">
    <property type="entry name" value="rSAM"/>
</dbReference>
<evidence type="ECO:0000313" key="8">
    <source>
        <dbReference type="EMBL" id="MDA0634838.1"/>
    </source>
</evidence>
<dbReference type="PANTHER" id="PTHR30538">
    <property type="entry name" value="LYSINE 2,3-AMINOMUTASE-RELATED"/>
    <property type="match status" value="1"/>
</dbReference>
<evidence type="ECO:0000256" key="6">
    <source>
        <dbReference type="ARBA" id="ARBA00023004"/>
    </source>
</evidence>
<comment type="cofactor">
    <cofactor evidence="1">
        <name>pyridoxal 5'-phosphate</name>
        <dbReference type="ChEBI" id="CHEBI:597326"/>
    </cofactor>
</comment>
<dbReference type="InterPro" id="IPR003739">
    <property type="entry name" value="Lys_aminomutase/Glu_NH3_mut"/>
</dbReference>
<dbReference type="InterPro" id="IPR058240">
    <property type="entry name" value="rSAM_sf"/>
</dbReference>
<evidence type="ECO:0000256" key="4">
    <source>
        <dbReference type="ARBA" id="ARBA00022723"/>
    </source>
</evidence>
<accession>A0ABT4SCA5</accession>
<dbReference type="SUPFAM" id="SSF102114">
    <property type="entry name" value="Radical SAM enzymes"/>
    <property type="match status" value="1"/>
</dbReference>
<organism evidence="8 9">
    <name type="scientific">Nonomuraea corallina</name>
    <dbReference type="NCBI Taxonomy" id="2989783"/>
    <lineage>
        <taxon>Bacteria</taxon>
        <taxon>Bacillati</taxon>
        <taxon>Actinomycetota</taxon>
        <taxon>Actinomycetes</taxon>
        <taxon>Streptosporangiales</taxon>
        <taxon>Streptosporangiaceae</taxon>
        <taxon>Nonomuraea</taxon>
    </lineage>
</organism>
<proteinExistence type="predicted"/>
<keyword evidence="6" id="KW-0408">Iron</keyword>
<keyword evidence="7" id="KW-0411">Iron-sulfur</keyword>